<keyword evidence="2" id="KW-1185">Reference proteome</keyword>
<evidence type="ECO:0000313" key="1">
    <source>
        <dbReference type="EMBL" id="GBN30081.1"/>
    </source>
</evidence>
<organism evidence="1 2">
    <name type="scientific">Araneus ventricosus</name>
    <name type="common">Orbweaver spider</name>
    <name type="synonym">Epeira ventricosa</name>
    <dbReference type="NCBI Taxonomy" id="182803"/>
    <lineage>
        <taxon>Eukaryota</taxon>
        <taxon>Metazoa</taxon>
        <taxon>Ecdysozoa</taxon>
        <taxon>Arthropoda</taxon>
        <taxon>Chelicerata</taxon>
        <taxon>Arachnida</taxon>
        <taxon>Araneae</taxon>
        <taxon>Araneomorphae</taxon>
        <taxon>Entelegynae</taxon>
        <taxon>Araneoidea</taxon>
        <taxon>Araneidae</taxon>
        <taxon>Araneus</taxon>
    </lineage>
</organism>
<dbReference type="Proteomes" id="UP000499080">
    <property type="component" value="Unassembled WGS sequence"/>
</dbReference>
<gene>
    <name evidence="1" type="ORF">AVEN_265794_1</name>
</gene>
<proteinExistence type="predicted"/>
<dbReference type="EMBL" id="BGPR01007865">
    <property type="protein sequence ID" value="GBN30081.1"/>
    <property type="molecule type" value="Genomic_DNA"/>
</dbReference>
<name>A0A4Y2MSD4_ARAVE</name>
<evidence type="ECO:0000313" key="2">
    <source>
        <dbReference type="Proteomes" id="UP000499080"/>
    </source>
</evidence>
<protein>
    <submittedName>
        <fullName evidence="1">Uncharacterized protein</fullName>
    </submittedName>
</protein>
<sequence>MPSKVACSPPPFIFERNRKSTTLLYILYGGNLDKAPSPNQPQFFFILKLMTPRYATNGRLPPTTNHFRDILENKSLEESFNLYNRQFANLFRQIASKATSY</sequence>
<accession>A0A4Y2MSD4</accession>
<comment type="caution">
    <text evidence="1">The sequence shown here is derived from an EMBL/GenBank/DDBJ whole genome shotgun (WGS) entry which is preliminary data.</text>
</comment>
<reference evidence="1 2" key="1">
    <citation type="journal article" date="2019" name="Sci. Rep.">
        <title>Orb-weaving spider Araneus ventricosus genome elucidates the spidroin gene catalogue.</title>
        <authorList>
            <person name="Kono N."/>
            <person name="Nakamura H."/>
            <person name="Ohtoshi R."/>
            <person name="Moran D.A.P."/>
            <person name="Shinohara A."/>
            <person name="Yoshida Y."/>
            <person name="Fujiwara M."/>
            <person name="Mori M."/>
            <person name="Tomita M."/>
            <person name="Arakawa K."/>
        </authorList>
    </citation>
    <scope>NUCLEOTIDE SEQUENCE [LARGE SCALE GENOMIC DNA]</scope>
</reference>
<dbReference type="AlphaFoldDB" id="A0A4Y2MSD4"/>